<organism evidence="1 2">
    <name type="scientific">Allofournierella massiliensis</name>
    <dbReference type="NCBI Taxonomy" id="1650663"/>
    <lineage>
        <taxon>Bacteria</taxon>
        <taxon>Bacillati</taxon>
        <taxon>Bacillota</taxon>
        <taxon>Clostridia</taxon>
        <taxon>Eubacteriales</taxon>
        <taxon>Oscillospiraceae</taxon>
        <taxon>Allofournierella</taxon>
    </lineage>
</organism>
<accession>A0ABT7UN02</accession>
<proteinExistence type="predicted"/>
<dbReference type="Proteomes" id="UP001529380">
    <property type="component" value="Unassembled WGS sequence"/>
</dbReference>
<protein>
    <submittedName>
        <fullName evidence="1">Uncharacterized protein</fullName>
    </submittedName>
</protein>
<gene>
    <name evidence="1" type="ORF">QUW08_03060</name>
</gene>
<sequence>MRTFYVPVDLRSRAEMTGFLKKHFRYYTMNSWNRSTSYACNLKIHRLGLDGECESKLYDMLDTQEFSYLQHSLLQEFARQYNYRWQAGMNGRSSGYLVLYQGELQPSGYLSFCTVCGQKNYRAASETDCVCGVCQNPTRINFDKPDMLVTTYPGRGTDMDEDYEDWSLSDLRERVRIVQALDQLADNMVSKAIQLCRSYHVAEETIYVPQVRKVLVEST</sequence>
<comment type="caution">
    <text evidence="1">The sequence shown here is derived from an EMBL/GenBank/DDBJ whole genome shotgun (WGS) entry which is preliminary data.</text>
</comment>
<reference evidence="1 2" key="1">
    <citation type="submission" date="2023-06" db="EMBL/GenBank/DDBJ databases">
        <title>Identification and characterization of horizontal gene transfer across gut microbiota members of farm animals based on homology search.</title>
        <authorList>
            <person name="Schwarzerova J."/>
            <person name="Nykrynova M."/>
            <person name="Jureckova K."/>
            <person name="Cejkova D."/>
            <person name="Rychlik I."/>
        </authorList>
    </citation>
    <scope>NUCLEOTIDE SEQUENCE [LARGE SCALE GENOMIC DNA]</scope>
    <source>
        <strain evidence="1 2">ET340</strain>
    </source>
</reference>
<evidence type="ECO:0000313" key="2">
    <source>
        <dbReference type="Proteomes" id="UP001529380"/>
    </source>
</evidence>
<dbReference type="RefSeq" id="WP_289599152.1">
    <property type="nucleotide sequence ID" value="NZ_JAUDCL010000003.1"/>
</dbReference>
<keyword evidence="2" id="KW-1185">Reference proteome</keyword>
<evidence type="ECO:0000313" key="1">
    <source>
        <dbReference type="EMBL" id="MDM8200280.1"/>
    </source>
</evidence>
<dbReference type="EMBL" id="JAUDCL010000003">
    <property type="protein sequence ID" value="MDM8200280.1"/>
    <property type="molecule type" value="Genomic_DNA"/>
</dbReference>
<name>A0ABT7UN02_9FIRM</name>